<organism evidence="1">
    <name type="scientific">Sinorhizobium medicae</name>
    <dbReference type="NCBI Taxonomy" id="110321"/>
    <lineage>
        <taxon>Bacteria</taxon>
        <taxon>Pseudomonadati</taxon>
        <taxon>Pseudomonadota</taxon>
        <taxon>Alphaproteobacteria</taxon>
        <taxon>Hyphomicrobiales</taxon>
        <taxon>Rhizobiaceae</taxon>
        <taxon>Sinorhizobium/Ensifer group</taxon>
        <taxon>Sinorhizobium</taxon>
    </lineage>
</organism>
<name>A0A508X6P7_9HYPH</name>
<evidence type="ECO:0000313" key="1">
    <source>
        <dbReference type="EMBL" id="VTZ63483.1"/>
    </source>
</evidence>
<gene>
    <name evidence="1" type="ORF">EMEDMD4_500039</name>
</gene>
<accession>A0A508X6P7</accession>
<dbReference type="EMBL" id="CABFNB010000118">
    <property type="protein sequence ID" value="VTZ63483.1"/>
    <property type="molecule type" value="Genomic_DNA"/>
</dbReference>
<dbReference type="Proteomes" id="UP000507954">
    <property type="component" value="Unassembled WGS sequence"/>
</dbReference>
<protein>
    <submittedName>
        <fullName evidence="1">Uncharacterized protein</fullName>
    </submittedName>
</protein>
<reference evidence="1" key="1">
    <citation type="submission" date="2019-06" db="EMBL/GenBank/DDBJ databases">
        <authorList>
            <person name="Le Quere A."/>
            <person name="Colella S."/>
        </authorList>
    </citation>
    <scope>NUCLEOTIDE SEQUENCE</scope>
    <source>
        <strain evidence="1">EmedicaeMD41</strain>
    </source>
</reference>
<proteinExistence type="predicted"/>
<dbReference type="AlphaFoldDB" id="A0A508X6P7"/>
<sequence length="85" mass="9591">MFSGRIGPENIVIYSKELERSRFVPGSCVCFLMSSRLDESGTKRVRTVFAYSAFVAHPSERHTRFPRLALRPTAPCVLSDAQRSL</sequence>